<keyword evidence="6 9" id="KW-1133">Transmembrane helix</keyword>
<dbReference type="Proteomes" id="UP000027341">
    <property type="component" value="Unassembled WGS sequence"/>
</dbReference>
<protein>
    <submittedName>
        <fullName evidence="10">Membrane protein</fullName>
    </submittedName>
</protein>
<evidence type="ECO:0000256" key="5">
    <source>
        <dbReference type="ARBA" id="ARBA00022692"/>
    </source>
</evidence>
<feature type="transmembrane region" description="Helical" evidence="9">
    <location>
        <begin position="133"/>
        <end position="150"/>
    </location>
</feature>
<dbReference type="InterPro" id="IPR007272">
    <property type="entry name" value="Sulf_transp_TsuA/YedE"/>
</dbReference>
<feature type="transmembrane region" description="Helical" evidence="9">
    <location>
        <begin position="7"/>
        <end position="27"/>
    </location>
</feature>
<comment type="subcellular location">
    <subcellularLocation>
        <location evidence="1">Cell inner membrane</location>
        <topology evidence="1">Multi-pass membrane protein</topology>
    </subcellularLocation>
</comment>
<keyword evidence="7 9" id="KW-0472">Membrane</keyword>
<evidence type="ECO:0000256" key="3">
    <source>
        <dbReference type="ARBA" id="ARBA00022475"/>
    </source>
</evidence>
<keyword evidence="11" id="KW-1185">Reference proteome</keyword>
<evidence type="ECO:0000313" key="10">
    <source>
        <dbReference type="EMBL" id="KDN95582.1"/>
    </source>
</evidence>
<feature type="transmembrane region" description="Helical" evidence="9">
    <location>
        <begin position="85"/>
        <end position="105"/>
    </location>
</feature>
<reference evidence="10 11" key="1">
    <citation type="submission" date="2014-04" db="EMBL/GenBank/DDBJ databases">
        <title>Draft genome sequence of Hydrogenovibrio marinus MH-110, a model organism for aerobic H2 metabolism.</title>
        <authorList>
            <person name="Cha H.J."/>
            <person name="Jo B.H."/>
            <person name="Hwang B.H."/>
        </authorList>
    </citation>
    <scope>NUCLEOTIDE SEQUENCE [LARGE SCALE GENOMIC DNA]</scope>
    <source>
        <strain evidence="10 11">MH-110</strain>
    </source>
</reference>
<feature type="transmembrane region" description="Helical" evidence="9">
    <location>
        <begin position="170"/>
        <end position="190"/>
    </location>
</feature>
<keyword evidence="2" id="KW-0813">Transport</keyword>
<dbReference type="PANTHER" id="PTHR30574:SF1">
    <property type="entry name" value="SULPHUR TRANSPORT DOMAIN-CONTAINING PROTEIN"/>
    <property type="match status" value="1"/>
</dbReference>
<keyword evidence="4" id="KW-0997">Cell inner membrane</keyword>
<dbReference type="GO" id="GO:0005886">
    <property type="term" value="C:plasma membrane"/>
    <property type="evidence" value="ECO:0007669"/>
    <property type="project" value="UniProtKB-SubCell"/>
</dbReference>
<accession>A0A066ZQ00</accession>
<comment type="similarity">
    <text evidence="8">Belongs to the TsuA/YedE (TC 9.B.102) family.</text>
</comment>
<dbReference type="PANTHER" id="PTHR30574">
    <property type="entry name" value="INNER MEMBRANE PROTEIN YEDE"/>
    <property type="match status" value="1"/>
</dbReference>
<evidence type="ECO:0000313" key="11">
    <source>
        <dbReference type="Proteomes" id="UP000027341"/>
    </source>
</evidence>
<comment type="caution">
    <text evidence="10">The sequence shown here is derived from an EMBL/GenBank/DDBJ whole genome shotgun (WGS) entry which is preliminary data.</text>
</comment>
<evidence type="ECO:0000256" key="2">
    <source>
        <dbReference type="ARBA" id="ARBA00022448"/>
    </source>
</evidence>
<gene>
    <name evidence="10" type="ORF">EI16_04575</name>
</gene>
<evidence type="ECO:0000256" key="4">
    <source>
        <dbReference type="ARBA" id="ARBA00022519"/>
    </source>
</evidence>
<dbReference type="AlphaFoldDB" id="A0A066ZQ00"/>
<organism evidence="10 11">
    <name type="scientific">Hydrogenovibrio marinus</name>
    <dbReference type="NCBI Taxonomy" id="28885"/>
    <lineage>
        <taxon>Bacteria</taxon>
        <taxon>Pseudomonadati</taxon>
        <taxon>Pseudomonadota</taxon>
        <taxon>Gammaproteobacteria</taxon>
        <taxon>Thiotrichales</taxon>
        <taxon>Piscirickettsiaceae</taxon>
        <taxon>Hydrogenovibrio</taxon>
    </lineage>
</organism>
<evidence type="ECO:0000256" key="1">
    <source>
        <dbReference type="ARBA" id="ARBA00004429"/>
    </source>
</evidence>
<dbReference type="Pfam" id="PF04143">
    <property type="entry name" value="Sulf_transp"/>
    <property type="match status" value="1"/>
</dbReference>
<proteinExistence type="inferred from homology"/>
<evidence type="ECO:0000256" key="6">
    <source>
        <dbReference type="ARBA" id="ARBA00022989"/>
    </source>
</evidence>
<name>A0A066ZQ00_HYDMR</name>
<keyword evidence="3" id="KW-1003">Cell membrane</keyword>
<evidence type="ECO:0000256" key="8">
    <source>
        <dbReference type="ARBA" id="ARBA00035655"/>
    </source>
</evidence>
<keyword evidence="5 9" id="KW-0812">Transmembrane</keyword>
<dbReference type="STRING" id="28885.EI16_04575"/>
<evidence type="ECO:0000256" key="7">
    <source>
        <dbReference type="ARBA" id="ARBA00023136"/>
    </source>
</evidence>
<evidence type="ECO:0000256" key="9">
    <source>
        <dbReference type="SAM" id="Phobius"/>
    </source>
</evidence>
<dbReference type="EMBL" id="JMIU01000001">
    <property type="protein sequence ID" value="KDN95582.1"/>
    <property type="molecule type" value="Genomic_DNA"/>
</dbReference>
<sequence length="194" mass="21115">MIRPGEFTWLKGGIALALVAAIATILVKPIGVSTQFVVTDTIIWKTFDKDIVQVTEKDGKQHYSSPNDYINKARGSYAHSASNPINYSFVFVLSMMLGAMLSSIFGGPKATKEEKQVPEAFQKRYGFNPKKRYLFAFIGGVFTLFGARMAGGCTSGHMISGMLQTAVSGYVFAFGVFLVAIPTALLVYGMKKKA</sequence>